<keyword evidence="1" id="KW-0808">Transferase</keyword>
<sequence length="171" mass="18562">MIAYRDAMPGDGPELSAMAQRCFTDTFGSLYRASDLAAFLDRAFGADGLPSQIGAPDFAIRLATDDGRIVGFAKVGPNALPFPQAEDANAVELYQLYVLGGYQGEGVGPALMDWAIAEARTRAADTLALSVYVDNHRAQAFYRRYGFVDVGRFDFPVGEHVDEDRLMVLAL</sequence>
<evidence type="ECO:0000259" key="3">
    <source>
        <dbReference type="PROSITE" id="PS51186"/>
    </source>
</evidence>
<dbReference type="RefSeq" id="WP_250751416.1">
    <property type="nucleotide sequence ID" value="NZ_CP098401.1"/>
</dbReference>
<dbReference type="Gene3D" id="3.40.630.30">
    <property type="match status" value="1"/>
</dbReference>
<gene>
    <name evidence="4" type="ORF">M9980_12465</name>
</gene>
<dbReference type="Proteomes" id="UP001055580">
    <property type="component" value="Chromosome"/>
</dbReference>
<evidence type="ECO:0000256" key="1">
    <source>
        <dbReference type="ARBA" id="ARBA00022679"/>
    </source>
</evidence>
<organism evidence="4 5">
    <name type="scientific">Sphingomonas donggukensis</name>
    <dbReference type="NCBI Taxonomy" id="2949093"/>
    <lineage>
        <taxon>Bacteria</taxon>
        <taxon>Pseudomonadati</taxon>
        <taxon>Pseudomonadota</taxon>
        <taxon>Alphaproteobacteria</taxon>
        <taxon>Sphingomonadales</taxon>
        <taxon>Sphingomonadaceae</taxon>
        <taxon>Sphingomonas</taxon>
    </lineage>
</organism>
<evidence type="ECO:0000313" key="5">
    <source>
        <dbReference type="Proteomes" id="UP001055580"/>
    </source>
</evidence>
<evidence type="ECO:0000313" key="4">
    <source>
        <dbReference type="EMBL" id="URW75338.1"/>
    </source>
</evidence>
<dbReference type="SUPFAM" id="SSF55729">
    <property type="entry name" value="Acyl-CoA N-acyltransferases (Nat)"/>
    <property type="match status" value="1"/>
</dbReference>
<dbReference type="EMBL" id="CP098401">
    <property type="protein sequence ID" value="URW75338.1"/>
    <property type="molecule type" value="Genomic_DNA"/>
</dbReference>
<dbReference type="InterPro" id="IPR050832">
    <property type="entry name" value="Bact_Acetyltransf"/>
</dbReference>
<dbReference type="CDD" id="cd04301">
    <property type="entry name" value="NAT_SF"/>
    <property type="match status" value="1"/>
</dbReference>
<proteinExistence type="predicted"/>
<name>A0ABY4TSE9_9SPHN</name>
<evidence type="ECO:0000256" key="2">
    <source>
        <dbReference type="ARBA" id="ARBA00023315"/>
    </source>
</evidence>
<feature type="domain" description="N-acetyltransferase" evidence="3">
    <location>
        <begin position="2"/>
        <end position="171"/>
    </location>
</feature>
<dbReference type="PANTHER" id="PTHR43877">
    <property type="entry name" value="AMINOALKYLPHOSPHONATE N-ACETYLTRANSFERASE-RELATED-RELATED"/>
    <property type="match status" value="1"/>
</dbReference>
<dbReference type="InterPro" id="IPR000182">
    <property type="entry name" value="GNAT_dom"/>
</dbReference>
<protein>
    <submittedName>
        <fullName evidence="4">GNAT family N-acetyltransferase</fullName>
    </submittedName>
</protein>
<dbReference type="Pfam" id="PF00583">
    <property type="entry name" value="Acetyltransf_1"/>
    <property type="match status" value="1"/>
</dbReference>
<keyword evidence="5" id="KW-1185">Reference proteome</keyword>
<reference evidence="4" key="1">
    <citation type="submission" date="2022-05" db="EMBL/GenBank/DDBJ databases">
        <title>Sphingomonas sp. strain RMG20 Genome sequencing and assembly.</title>
        <authorList>
            <person name="Kim I."/>
        </authorList>
    </citation>
    <scope>NUCLEOTIDE SEQUENCE</scope>
    <source>
        <strain evidence="4">RMG20</strain>
    </source>
</reference>
<dbReference type="InterPro" id="IPR016181">
    <property type="entry name" value="Acyl_CoA_acyltransferase"/>
</dbReference>
<dbReference type="PROSITE" id="PS51186">
    <property type="entry name" value="GNAT"/>
    <property type="match status" value="1"/>
</dbReference>
<keyword evidence="2" id="KW-0012">Acyltransferase</keyword>
<accession>A0ABY4TSE9</accession>